<proteinExistence type="predicted"/>
<dbReference type="Proteomes" id="UP000828048">
    <property type="component" value="Chromosome 1"/>
</dbReference>
<dbReference type="EMBL" id="CM037151">
    <property type="protein sequence ID" value="KAH7844847.1"/>
    <property type="molecule type" value="Genomic_DNA"/>
</dbReference>
<evidence type="ECO:0000313" key="2">
    <source>
        <dbReference type="Proteomes" id="UP000828048"/>
    </source>
</evidence>
<evidence type="ECO:0000313" key="1">
    <source>
        <dbReference type="EMBL" id="KAH7844847.1"/>
    </source>
</evidence>
<sequence length="201" mass="22666">MEALWNIEDKWKITTQEAVFVFTCTAFLVCGICLATAMKRRARRRQLVSQEPSGEDEAEAAKCLEPRPGGCGSVKRALVGSMRWSNARKWEERGSSRSRKERATPLLVGRGKEGEVGWQSHNSVAPVWQRPILMGEKCELPRFSGLILYDERGTPVRNSGIGTTDHQGRINAYTVHNSRIETTDHQEITITVQRTTLRDLL</sequence>
<name>A0ACB7XUY8_9ERIC</name>
<keyword evidence="2" id="KW-1185">Reference proteome</keyword>
<organism evidence="1 2">
    <name type="scientific">Vaccinium darrowii</name>
    <dbReference type="NCBI Taxonomy" id="229202"/>
    <lineage>
        <taxon>Eukaryota</taxon>
        <taxon>Viridiplantae</taxon>
        <taxon>Streptophyta</taxon>
        <taxon>Embryophyta</taxon>
        <taxon>Tracheophyta</taxon>
        <taxon>Spermatophyta</taxon>
        <taxon>Magnoliopsida</taxon>
        <taxon>eudicotyledons</taxon>
        <taxon>Gunneridae</taxon>
        <taxon>Pentapetalae</taxon>
        <taxon>asterids</taxon>
        <taxon>Ericales</taxon>
        <taxon>Ericaceae</taxon>
        <taxon>Vaccinioideae</taxon>
        <taxon>Vaccinieae</taxon>
        <taxon>Vaccinium</taxon>
    </lineage>
</organism>
<gene>
    <name evidence="1" type="ORF">Vadar_032339</name>
</gene>
<accession>A0ACB7XUY8</accession>
<protein>
    <submittedName>
        <fullName evidence="1">Uncharacterized protein</fullName>
    </submittedName>
</protein>
<comment type="caution">
    <text evidence="1">The sequence shown here is derived from an EMBL/GenBank/DDBJ whole genome shotgun (WGS) entry which is preliminary data.</text>
</comment>
<reference evidence="1 2" key="1">
    <citation type="journal article" date="2021" name="Hortic Res">
        <title>High-quality reference genome and annotation aids understanding of berry development for evergreen blueberry (Vaccinium darrowii).</title>
        <authorList>
            <person name="Yu J."/>
            <person name="Hulse-Kemp A.M."/>
            <person name="Babiker E."/>
            <person name="Staton M."/>
        </authorList>
    </citation>
    <scope>NUCLEOTIDE SEQUENCE [LARGE SCALE GENOMIC DNA]</scope>
    <source>
        <strain evidence="2">cv. NJ 8807/NJ 8810</strain>
        <tissue evidence="1">Young leaf</tissue>
    </source>
</reference>